<evidence type="ECO:0000313" key="3">
    <source>
        <dbReference type="EMBL" id="EXX91331.1"/>
    </source>
</evidence>
<dbReference type="InterPro" id="IPR005648">
    <property type="entry name" value="FlgD"/>
</dbReference>
<keyword evidence="4" id="KW-1185">Reference proteome</keyword>
<keyword evidence="3" id="KW-0282">Flagellum</keyword>
<dbReference type="RefSeq" id="WP_051587901.1">
    <property type="nucleotide sequence ID" value="NZ_KK082138.1"/>
</dbReference>
<dbReference type="AlphaFoldDB" id="A0A9W5S259"/>
<sequence length="152" mass="16670">MANEIVSTKNRWPYYDAANVQSASAKPKDTSLGKDDFLKILVEQLKNQNPMEPLQDKDYIAQMAQFSSVEQLMNMAKEMTALRTNLGFASGLIGKDVEWIETTAAGEAIARSGTVSSIVVRDGVQYVKVGDENIPVDRLSSITDKQEVPAGE</sequence>
<protein>
    <submittedName>
        <fullName evidence="3">Flagellar hook capping protein</fullName>
    </submittedName>
</protein>
<dbReference type="EMBL" id="JFHU01000033">
    <property type="protein sequence ID" value="EXX91331.1"/>
    <property type="molecule type" value="Genomic_DNA"/>
</dbReference>
<accession>A0A9W5S259</accession>
<keyword evidence="2" id="KW-1005">Bacterial flagellum biogenesis</keyword>
<organism evidence="3 4">
    <name type="scientific">Paenibacillus darwinianus</name>
    <dbReference type="NCBI Taxonomy" id="1380763"/>
    <lineage>
        <taxon>Bacteria</taxon>
        <taxon>Bacillati</taxon>
        <taxon>Bacillota</taxon>
        <taxon>Bacilli</taxon>
        <taxon>Bacillales</taxon>
        <taxon>Paenibacillaceae</taxon>
        <taxon>Paenibacillus</taxon>
    </lineage>
</organism>
<comment type="caution">
    <text evidence="3">The sequence shown here is derived from an EMBL/GenBank/DDBJ whole genome shotgun (WGS) entry which is preliminary data.</text>
</comment>
<evidence type="ECO:0000256" key="1">
    <source>
        <dbReference type="ARBA" id="ARBA00010577"/>
    </source>
</evidence>
<evidence type="ECO:0000313" key="4">
    <source>
        <dbReference type="Proteomes" id="UP000053750"/>
    </source>
</evidence>
<gene>
    <name evidence="3" type="ORF">BG53_11670</name>
</gene>
<name>A0A9W5S259_9BACL</name>
<keyword evidence="3" id="KW-0969">Cilium</keyword>
<evidence type="ECO:0000256" key="2">
    <source>
        <dbReference type="ARBA" id="ARBA00022795"/>
    </source>
</evidence>
<dbReference type="GO" id="GO:0044781">
    <property type="term" value="P:bacterial-type flagellum organization"/>
    <property type="evidence" value="ECO:0007669"/>
    <property type="project" value="UniProtKB-KW"/>
</dbReference>
<dbReference type="Pfam" id="PF03963">
    <property type="entry name" value="FlgD"/>
    <property type="match status" value="1"/>
</dbReference>
<proteinExistence type="inferred from homology"/>
<dbReference type="OrthoDB" id="280334at2"/>
<comment type="similarity">
    <text evidence="1">Belongs to the FlgD family.</text>
</comment>
<keyword evidence="3" id="KW-0966">Cell projection</keyword>
<dbReference type="Proteomes" id="UP000053750">
    <property type="component" value="Unassembled WGS sequence"/>
</dbReference>
<reference evidence="3 4" key="1">
    <citation type="submission" date="2014-02" db="EMBL/GenBank/DDBJ databases">
        <title>Genome sequence of Paenibacillus darwinianus reveals adaptive mechanisms for survival in Antarctic soils.</title>
        <authorList>
            <person name="Dsouza M."/>
            <person name="Taylor M.W."/>
            <person name="Turner S.J."/>
            <person name="Aislabie J."/>
        </authorList>
    </citation>
    <scope>NUCLEOTIDE SEQUENCE [LARGE SCALE GENOMIC DNA]</scope>
    <source>
        <strain evidence="3 4">CE1</strain>
    </source>
</reference>